<dbReference type="InterPro" id="IPR010069">
    <property type="entry name" value="CdiA_FHA1_rpt"/>
</dbReference>
<dbReference type="InterPro" id="IPR006915">
    <property type="entry name" value="DUF637_hemagglutn_put"/>
</dbReference>
<dbReference type="Pfam" id="PF04830">
    <property type="entry name" value="DUF637"/>
    <property type="match status" value="1"/>
</dbReference>
<dbReference type="NCBIfam" id="TIGR01731">
    <property type="entry name" value="fil_hemag_20aa"/>
    <property type="match status" value="46"/>
</dbReference>
<accession>A0A1V0B1X0</accession>
<dbReference type="Proteomes" id="UP000243488">
    <property type="component" value="Chromosome"/>
</dbReference>
<evidence type="ECO:0000259" key="1">
    <source>
        <dbReference type="SMART" id="SM00912"/>
    </source>
</evidence>
<dbReference type="EMBL" id="CP020100">
    <property type="protein sequence ID" value="AQZ93929.1"/>
    <property type="molecule type" value="Genomic_DNA"/>
</dbReference>
<dbReference type="NCBIfam" id="TIGR01901">
    <property type="entry name" value="adhes_NPXG"/>
    <property type="match status" value="1"/>
</dbReference>
<dbReference type="InterPro" id="IPR011050">
    <property type="entry name" value="Pectin_lyase_fold/virulence"/>
</dbReference>
<sequence>MNVMDIRSPLFKNIAAMLAGILFINPVVSLGANLALDAAAGGNAHLSQAGNGVPVVNIATPNAKGLSHNRFNEYNVGQQGLILNNATQATQSTQLGGIILGNQNLSKGAAGLILNEVTGSNPSQLRGYTEVAGQAAGVIVANPHGISCDGCGFINTPRVTLSTGKPIIEQGELSRFDVERGTISIQGDGLNASNIDQFDLITRSARINAELHAQNLNIITGRNEVDARTLEAQAKSGTSQDAPQLAIDSSALGGMYAGAIRLVGTEQGVGVRLAGDLAASAGDIQIDASGKLTLGNATAGGQLTARSAGLEAQGDLYAGNRLELDSRSELTSQGLIAAQNAVVLRADGTLSNQGHIEAGVNTDGSRNARGDLALQAARINNPGTLVANRDLTVDAQNTLDNRDGQVVAQRNAVISAGQFSNSQGRLSTGGDLELTAVQVDNRGGRIASVGSLELQSGGLSQQGGELLSQGDMRLGLGGGVLDNEAGLILAEGDLQLTHVGAASNRTGEISSRQQLSVQADSLDNQGGKLLAEQRLELTGQALDNRAGLLAANTDLQVDVSQIDNRGGAVSAQEALVISAAELDNSTGGRLLGRELSLSADNLINQQGRIEAHGPVRLNTATLDNTQGQLIALGGLTLSAGQVGNRAGRIASTGPLVMQATGLDQQGGELYSQDRLSLDLQGGVLINDNGLINAPGTLLLRNLGVVSNRGGEISSPESFDLTASQLDNREGLLLSEQALSTQITGQLDNRGGRISGHQLTLAAATLDNSADGLLRSHTDLDIQLSGTLDNQGGRLLAETGLALQAGDIDNQQGQIASRADITAQFVSLRQAGGELLAEGRLNLSGQSLDNQAGLLVANGELLLDIAEIDNRAGEISSSQNLVLSSQQLDNSEGGRLLGRHLDLAVERLLNRTRGLIYGRDGLNVNAALLDNSAGSLASETSLVLTLNATGEQTDGALINQAGLINSEGTLSVRAQQIDNRQGTLSSAASLQLDSQGQLLNQAGRVLSDADIAVRSQTLDNSAGRLSANTTLAVDSGDINNQQGQMVGLERLELQAGQVDNRQGRIASGDRLNASLTGLEQQGGELFSQRQLSLNLNGGALNNDAGLISAPELLVLNNLGAVSNRSGEISSAASFALTAHSLDNSAGRILSDNGLTLGIERLLNNLGGLIGGARLNLDADSLDNREGTLFAQGQLALTVSDALDNRAEGLVQAGSALLLHSGRIDNQGGYLLAAGDALVQVDSELDNRNGGLINSQGQLQLQTSSLDSSQGGEVSARGDLELLAGELRQAGGALIGGAGLTLDLQQGSLDNQGGLISAQGPLTLENLQSLDNRSGEIVSQGPLVLKAALLDNRAGHLISRDWLSLTLGQADNRGGLLSGWQGLALTGGSLDNSQAGTLSSRSGDVTVGLSGQLLNSAEGALVASGQLAVSAASLDNSQQGILSSAGNQQLQVTGSLNNSAGQIDAGQALSIEAQHLNNQQGLVLADQNLQLRGTGLDNNGGRISSGATTDLALSGALNNQAGQLASTGPLEISAAELDNRGGTLASQAGLVIDAQRLDNSAAGTLAANDALVVQLSGTLANHDDGLIFSRDAGLDIRAYQLDNQGGSLQGAGDLSLTLDSDLLNRDGQLISQAGDIAIAADNLDNRQGVIASLSGWVRAQLSGWLNNGDASATGGLIQAQQLELAASTNLSNQNGRLHALGGSAQLSAGAINNQAGVLYAQDQLVLTGTSFDNRGGQIGAGHIDLGLSAGLNNQSGIIESSTQLLLQAASLDNRNGQLRALGNGGTSFFQLGGQLNNTSGVLEVASQHFNLAIGSLANQSGRLLHTGQGELGLTLAQINGAGGEIITRGGLSLSGSTWTNSGLVQAGHLTLDIGNLTQTANGQLLASEGLTGQGSNWSNAGLIASDGSLSLALAGGYSGSGRLTSLGDLNLNAASLTLSESGSIAAGGHGQLSLGNQLLNHGRITAAGDLNLQAATLNNHGTLGSATDLTLTAETLLNEQGLIFSGGDMRLYANHFTNRYADVYSLGDVSIEGRQPNQRSTLLENISATIEAAGNLVARTWSLINRKDQFELTEQQTYGQMRVHCYDCSGDHHNVDYIGTEIFTTQITADSPSALLLSGTGMALETGALSNRYSTIATGGNLLIEAASLDNIGAAEAETTRERTWNTGRTTDGTDHRFRTAYIVPYNNAELPKELPLEALERYTLVSDITTVTPTGVAAHAIIQAAGAATVRVAGDLNNEVVLHQAVAVGNARTGDTRVGNAATPVVVTLNPQLPPDLAQQQVNPLTLPGFSLPTGQNGLFRLSGQEGSNGQISDGATQQGWTVEQHTLVTEPARDSVQGVQTGSVQLGTGAGPTASATQGLAGQGAGSTVQVGTPTGQDGLYLPPVQGLPASQSSQPHKYLIETNPALTDLKQFMGSDYLLANMGFDPDQAQKRLGDGLYEQRLVREAVMAHTGQRYLAGLTSDEAMFRYLMDNALASKDALGLALGVSLSAEQVAALTHDIVWLEEHEVMGERVLVPVLYLAQPEGRLMANGALIQGNDLTLISGGELNNQGTLRAANDLGVMAGSIANSGLIEAGNRLALLSDGDISNRAGGIIAGRDVSLAAGGDILNERSATYYQNESTLWRQAGTLLDNAARIEATGDLSLSAGRDLLNLGGVLEAAGDARLSAGNDLLIGAVEERSELLRQDRRHHWENISVTQHGSELAIGGSLELSAGQDLGLIASRVQVGDDLTLSAGNDVLISSAANEQTSLYRYRRSDKKVTRENSQIEQQGTELLVGGDVAIIAGQDLIVSASRIEAAGEAYLVAGEQLALLAAEELDHSFYEKKSKGSFGRRSFRSDQVTRITQQGTEISTGGDLSLISGGDQTYQAAELNSGADLELISAGAIHFEGVKDLHQESHEKSKSSWAWQSAKGKGNTDETLLQSQLLAQGQLAIQAAEGLNIDIREVNQQSISQTIDAMVQADPNLGWLKEMEQRGDVDWRQVQELHDSFSYSSSGLGGPAAMAVAIVVAYFTAGAASAMVASTAAGGAGAAASAGTAWAAASAGTAAGWANVAATAAITSAASGAAISAINNGGDLGAVLKEITSSDALQGYASSAITAGLTAGILDEAFGVTGDNINRTTKGFNLSNPAELSQFGAYLGAQGTLQAVTQTAIMGGSLSDNLQTALTGQVQHLLQAAAFNAVGDFAEGSANFADGSPEKIALHAVVGGLLSEATGGDFKTGALAAGANEALIEQLSGTIKGDQSLELAVSQLIGIAAATVTGGDYAKAAELAKNATAYNRQLHPEEVKLIKEQAEHLAEELGITHAEAERRLAEAQAYFVDEQYRAVIESQGVELDAATLRHLGIALAPLAHGYDVAMTGDVPTFDPNRVYSPEETLTLLQNYHSNYAAAFSDPLMYAEYLRGLSATANEQRQFYEENLNYSGPYDVLGSLTGGAAGSGAAVIEMVQGFNELALALMEDFTGTSEELSQALLQAAMSPDRVIGDFLQAKQDAETQAYLHRLQGDYESAAYVEEKWKTEFALNFVAASRPGAVVRVGEGAKGTAAAEVPATSAIARDGLRNDLAAQAGIPRSLDKVWGASVDDLAQAYKMDGATLVPKPALSGTSGKAQAFTVEGHPTIKEVQVHPGGGTHGAPYYKFTYKDGVEARVIDPASGFKPGTITSTQQYFDTTGNRLRYEDGQWKSWE</sequence>
<name>A0A1V0B1X0_9GAMM</name>
<dbReference type="KEGG" id="ppha:BVH74_03810"/>
<dbReference type="Pfam" id="PF05594">
    <property type="entry name" value="Fil_haemagg"/>
    <property type="match status" value="20"/>
</dbReference>
<reference evidence="2 3" key="1">
    <citation type="submission" date="2017-03" db="EMBL/GenBank/DDBJ databases">
        <title>Complete genome sequence of the novel DNRA strain Pseudomonas sp. S-6-2 isolated from Chinese polluted river sediment. Journal of Biotechnology.</title>
        <authorList>
            <person name="Li J."/>
            <person name="Xiang F."/>
            <person name="Wang L."/>
            <person name="Xi L."/>
            <person name="Liu J."/>
        </authorList>
    </citation>
    <scope>NUCLEOTIDE SEQUENCE [LARGE SCALE GENOMIC DNA]</scope>
    <source>
        <strain evidence="2 3">S-6-2</strain>
    </source>
</reference>
<evidence type="ECO:0000313" key="3">
    <source>
        <dbReference type="Proteomes" id="UP000243488"/>
    </source>
</evidence>
<gene>
    <name evidence="2" type="ORF">BVH74_03810</name>
</gene>
<protein>
    <recommendedName>
        <fullName evidence="1">Filamentous haemagglutinin FhaB/tRNA nuclease CdiA-like TPS domain-containing protein</fullName>
    </recommendedName>
</protein>
<dbReference type="Pfam" id="PF05860">
    <property type="entry name" value="TPS"/>
    <property type="match status" value="1"/>
</dbReference>
<dbReference type="InterPro" id="IPR012334">
    <property type="entry name" value="Pectin_lyas_fold"/>
</dbReference>
<keyword evidence="3" id="KW-1185">Reference proteome</keyword>
<organism evidence="2 3">
    <name type="scientific">Halopseudomonas phragmitis</name>
    <dbReference type="NCBI Taxonomy" id="1931241"/>
    <lineage>
        <taxon>Bacteria</taxon>
        <taxon>Pseudomonadati</taxon>
        <taxon>Pseudomonadota</taxon>
        <taxon>Gammaproteobacteria</taxon>
        <taxon>Pseudomonadales</taxon>
        <taxon>Pseudomonadaceae</taxon>
        <taxon>Halopseudomonas</taxon>
    </lineage>
</organism>
<proteinExistence type="predicted"/>
<evidence type="ECO:0000313" key="2">
    <source>
        <dbReference type="EMBL" id="AQZ93929.1"/>
    </source>
</evidence>
<dbReference type="InterPro" id="IPR008638">
    <property type="entry name" value="FhaB/CdiA-like_TPS"/>
</dbReference>
<dbReference type="SMART" id="SM00912">
    <property type="entry name" value="Haemagg_act"/>
    <property type="match status" value="1"/>
</dbReference>
<dbReference type="SUPFAM" id="SSF51126">
    <property type="entry name" value="Pectin lyase-like"/>
    <property type="match status" value="1"/>
</dbReference>
<feature type="domain" description="Filamentous haemagglutinin FhaB/tRNA nuclease CdiA-like TPS" evidence="1">
    <location>
        <begin position="50"/>
        <end position="171"/>
    </location>
</feature>
<dbReference type="STRING" id="1931241.BVH74_03810"/>
<dbReference type="InterPro" id="IPR008619">
    <property type="entry name" value="Filamentous_hemagglutn_rpt"/>
</dbReference>
<dbReference type="Gene3D" id="2.160.20.10">
    <property type="entry name" value="Single-stranded right-handed beta-helix, Pectin lyase-like"/>
    <property type="match status" value="1"/>
</dbReference>